<feature type="compositionally biased region" description="Low complexity" evidence="1">
    <location>
        <begin position="17"/>
        <end position="42"/>
    </location>
</feature>
<keyword evidence="4" id="KW-1185">Reference proteome</keyword>
<accession>A0A919ERN5</accession>
<evidence type="ECO:0000313" key="3">
    <source>
        <dbReference type="EMBL" id="GHG19498.1"/>
    </source>
</evidence>
<keyword evidence="2" id="KW-0812">Transmembrane</keyword>
<dbReference type="Proteomes" id="UP000632849">
    <property type="component" value="Unassembled WGS sequence"/>
</dbReference>
<feature type="region of interest" description="Disordered" evidence="1">
    <location>
        <begin position="210"/>
        <end position="244"/>
    </location>
</feature>
<reference evidence="3" key="1">
    <citation type="journal article" date="2014" name="Int. J. Syst. Evol. Microbiol.">
        <title>Complete genome sequence of Corynebacterium casei LMG S-19264T (=DSM 44701T), isolated from a smear-ripened cheese.</title>
        <authorList>
            <consortium name="US DOE Joint Genome Institute (JGI-PGF)"/>
            <person name="Walter F."/>
            <person name="Albersmeier A."/>
            <person name="Kalinowski J."/>
            <person name="Ruckert C."/>
        </authorList>
    </citation>
    <scope>NUCLEOTIDE SEQUENCE</scope>
    <source>
        <strain evidence="3">JCM 4122</strain>
    </source>
</reference>
<evidence type="ECO:0008006" key="5">
    <source>
        <dbReference type="Google" id="ProtNLM"/>
    </source>
</evidence>
<protein>
    <recommendedName>
        <fullName evidence="5">EfeO-type cupredoxin-like domain-containing protein</fullName>
    </recommendedName>
</protein>
<evidence type="ECO:0000313" key="4">
    <source>
        <dbReference type="Proteomes" id="UP000632849"/>
    </source>
</evidence>
<evidence type="ECO:0000256" key="2">
    <source>
        <dbReference type="SAM" id="Phobius"/>
    </source>
</evidence>
<feature type="compositionally biased region" description="Low complexity" evidence="1">
    <location>
        <begin position="214"/>
        <end position="228"/>
    </location>
</feature>
<evidence type="ECO:0000256" key="1">
    <source>
        <dbReference type="SAM" id="MobiDB-lite"/>
    </source>
</evidence>
<dbReference type="InterPro" id="IPR008972">
    <property type="entry name" value="Cupredoxin"/>
</dbReference>
<dbReference type="SUPFAM" id="SSF49503">
    <property type="entry name" value="Cupredoxins"/>
    <property type="match status" value="1"/>
</dbReference>
<dbReference type="EMBL" id="BNBE01000003">
    <property type="protein sequence ID" value="GHG19498.1"/>
    <property type="molecule type" value="Genomic_DNA"/>
</dbReference>
<feature type="compositionally biased region" description="Pro residues" evidence="1">
    <location>
        <begin position="7"/>
        <end position="16"/>
    </location>
</feature>
<feature type="region of interest" description="Disordered" evidence="1">
    <location>
        <begin position="75"/>
        <end position="96"/>
    </location>
</feature>
<keyword evidence="2" id="KW-1133">Transmembrane helix</keyword>
<sequence length="325" mass="33688">MTRPSLRPVPRPPSPAGPRALFGAAPPGARGPAPRPARGSAPGPVPRRARRRRTAPLAAAALAAVLLLAAGCGGRATTHHKPGTGHEQATGNGGTLLAARDESGHRLRELPAADAPSVRAEARPDTEGGWNVHLTVERFRFTPESTGGGALAGRGHARLLVDGREAARAYGPWFHVPSGARTLTVRLYADDHTVWATAGAPVQTTLTLTPSAQSPSARTPSAGASSAPTPSPPPAPTPTGRTLDIRVTGSTVTPAPSRVELRKGERITLRVTADRADTVHVHGYDREAALAPGTPATLTLTADRTGLFEVETHESGLVLTQLVVR</sequence>
<dbReference type="AlphaFoldDB" id="A0A919ERN5"/>
<reference evidence="3" key="2">
    <citation type="submission" date="2020-09" db="EMBL/GenBank/DDBJ databases">
        <authorList>
            <person name="Sun Q."/>
            <person name="Ohkuma M."/>
        </authorList>
    </citation>
    <scope>NUCLEOTIDE SEQUENCE</scope>
    <source>
        <strain evidence="3">JCM 4122</strain>
    </source>
</reference>
<proteinExistence type="predicted"/>
<name>A0A919ERN5_STRFL</name>
<comment type="caution">
    <text evidence="3">The sequence shown here is derived from an EMBL/GenBank/DDBJ whole genome shotgun (WGS) entry which is preliminary data.</text>
</comment>
<gene>
    <name evidence="3" type="ORF">GCM10017667_63000</name>
</gene>
<keyword evidence="2" id="KW-0472">Membrane</keyword>
<dbReference type="Gene3D" id="2.60.40.420">
    <property type="entry name" value="Cupredoxins - blue copper proteins"/>
    <property type="match status" value="1"/>
</dbReference>
<organism evidence="3 4">
    <name type="scientific">Streptomyces filamentosus</name>
    <name type="common">Streptomyces roseosporus</name>
    <dbReference type="NCBI Taxonomy" id="67294"/>
    <lineage>
        <taxon>Bacteria</taxon>
        <taxon>Bacillati</taxon>
        <taxon>Actinomycetota</taxon>
        <taxon>Actinomycetes</taxon>
        <taxon>Kitasatosporales</taxon>
        <taxon>Streptomycetaceae</taxon>
        <taxon>Streptomyces</taxon>
    </lineage>
</organism>
<feature type="region of interest" description="Disordered" evidence="1">
    <location>
        <begin position="1"/>
        <end position="53"/>
    </location>
</feature>
<feature type="transmembrane region" description="Helical" evidence="2">
    <location>
        <begin position="57"/>
        <end position="76"/>
    </location>
</feature>